<sequence length="149" mass="16576">MSPLSQLTGRQWYLHKAQYEARTVTQEKVPPYSVRLIAAEAKTGKKASYEGGIEEAYWIRFRDDGMVETNCTNNQTAHPEDVLFSQGCAAGWTPACDGKLITVKNGSLFPLTFVAEQAKFTVSIKQNKLVLSRQEGSHLTMVEGNFDAE</sequence>
<dbReference type="EMBL" id="CP026105">
    <property type="protein sequence ID" value="AUT69292.1"/>
    <property type="molecule type" value="Genomic_DNA"/>
</dbReference>
<proteinExistence type="predicted"/>
<evidence type="ECO:0000313" key="2">
    <source>
        <dbReference type="Proteomes" id="UP000236649"/>
    </source>
</evidence>
<dbReference type="Proteomes" id="UP000236649">
    <property type="component" value="Chromosome 1"/>
</dbReference>
<dbReference type="KEGG" id="phs:C2L64_14085"/>
<organism evidence="1 2">
    <name type="scientific">Paraburkholderia hospita</name>
    <dbReference type="NCBI Taxonomy" id="169430"/>
    <lineage>
        <taxon>Bacteria</taxon>
        <taxon>Pseudomonadati</taxon>
        <taxon>Pseudomonadota</taxon>
        <taxon>Betaproteobacteria</taxon>
        <taxon>Burkholderiales</taxon>
        <taxon>Burkholderiaceae</taxon>
        <taxon>Paraburkholderia</taxon>
    </lineage>
</organism>
<accession>A0AAN1MJD5</accession>
<dbReference type="AlphaFoldDB" id="A0AAN1MJD5"/>
<evidence type="ECO:0000313" key="1">
    <source>
        <dbReference type="EMBL" id="AUT69292.1"/>
    </source>
</evidence>
<protein>
    <submittedName>
        <fullName evidence="1">Uncharacterized protein</fullName>
    </submittedName>
</protein>
<gene>
    <name evidence="1" type="ORF">C2L64_14085</name>
</gene>
<reference evidence="1 2" key="1">
    <citation type="submission" date="2018-01" db="EMBL/GenBank/DDBJ databases">
        <title>Species boundaries and ecological features among Paraburkholderia terrae DSMZ17804T, P. hospita DSMZ17164T and P. caribensis DSMZ13236T.</title>
        <authorList>
            <person name="Pratama A.A."/>
        </authorList>
    </citation>
    <scope>NUCLEOTIDE SEQUENCE [LARGE SCALE GENOMIC DNA]</scope>
    <source>
        <strain evidence="1 2">DSM 17164</strain>
    </source>
</reference>
<name>A0AAN1MJD5_9BURK</name>